<dbReference type="EMBL" id="FMAJ01000001">
    <property type="protein sequence ID" value="SCB56221.1"/>
    <property type="molecule type" value="Genomic_DNA"/>
</dbReference>
<protein>
    <submittedName>
        <fullName evidence="1">Uncharacterized protein</fullName>
    </submittedName>
</protein>
<accession>A0A1C3XVE9</accession>
<name>A0A1C3XVE9_9HYPH</name>
<proteinExistence type="predicted"/>
<evidence type="ECO:0000313" key="2">
    <source>
        <dbReference type="Proteomes" id="UP000198723"/>
    </source>
</evidence>
<dbReference type="AlphaFoldDB" id="A0A1C3XVE9"/>
<organism evidence="1 2">
    <name type="scientific">Rhizobium aethiopicum</name>
    <dbReference type="NCBI Taxonomy" id="1138170"/>
    <lineage>
        <taxon>Bacteria</taxon>
        <taxon>Pseudomonadati</taxon>
        <taxon>Pseudomonadota</taxon>
        <taxon>Alphaproteobacteria</taxon>
        <taxon>Hyphomicrobiales</taxon>
        <taxon>Rhizobiaceae</taxon>
        <taxon>Rhizobium/Agrobacterium group</taxon>
        <taxon>Rhizobium</taxon>
    </lineage>
</organism>
<reference evidence="1 2" key="1">
    <citation type="submission" date="2016-08" db="EMBL/GenBank/DDBJ databases">
        <authorList>
            <person name="Seilhamer J.J."/>
        </authorList>
    </citation>
    <scope>NUCLEOTIDE SEQUENCE [LARGE SCALE GENOMIC DNA]</scope>
    <source>
        <strain evidence="1 2">HBR26</strain>
    </source>
</reference>
<gene>
    <name evidence="1" type="ORF">GA0061105_10149</name>
</gene>
<evidence type="ECO:0000313" key="1">
    <source>
        <dbReference type="EMBL" id="SCB56221.1"/>
    </source>
</evidence>
<dbReference type="RefSeq" id="WP_167358498.1">
    <property type="nucleotide sequence ID" value="NZ_FMAJ01000001.1"/>
</dbReference>
<sequence length="57" mass="6296">MTMTFPLTEKRDAEALLKHLTLHKLSYPGNCVVSLKAYVAYVTSSHTTALGTARTAW</sequence>
<dbReference type="Proteomes" id="UP000198723">
    <property type="component" value="Unassembled WGS sequence"/>
</dbReference>
<dbReference type="STRING" id="1138170.GA0061105_10149"/>